<gene>
    <name evidence="3" type="ORF">WMO63_10880</name>
</gene>
<reference evidence="3 4" key="1">
    <citation type="submission" date="2024-03" db="EMBL/GenBank/DDBJ databases">
        <title>Human intestinal bacterial collection.</title>
        <authorList>
            <person name="Pauvert C."/>
            <person name="Hitch T.C.A."/>
            <person name="Clavel T."/>
        </authorList>
    </citation>
    <scope>NUCLEOTIDE SEQUENCE [LARGE SCALE GENOMIC DNA]</scope>
    <source>
        <strain evidence="3 4">CLA-SR-H024</strain>
    </source>
</reference>
<dbReference type="InterPro" id="IPR036281">
    <property type="entry name" value="SinR/SinI_dimer_dom_sf"/>
</dbReference>
<accession>A0ABV1EYL3</accession>
<evidence type="ECO:0000313" key="3">
    <source>
        <dbReference type="EMBL" id="MEQ2466166.1"/>
    </source>
</evidence>
<dbReference type="InterPro" id="IPR010981">
    <property type="entry name" value="SinR/SinI_dimer_dom"/>
</dbReference>
<dbReference type="EMBL" id="JBBMFN010000022">
    <property type="protein sequence ID" value="MEQ2466166.1"/>
    <property type="molecule type" value="Genomic_DNA"/>
</dbReference>
<dbReference type="Proteomes" id="UP001465426">
    <property type="component" value="Unassembled WGS sequence"/>
</dbReference>
<protein>
    <submittedName>
        <fullName evidence="3">Anti-repressor SinI family protein</fullName>
    </submittedName>
</protein>
<dbReference type="PROSITE" id="PS50937">
    <property type="entry name" value="HTH_MERR_2"/>
    <property type="match status" value="1"/>
</dbReference>
<organism evidence="3 4">
    <name type="scientific">Niallia hominis</name>
    <dbReference type="NCBI Taxonomy" id="3133173"/>
    <lineage>
        <taxon>Bacteria</taxon>
        <taxon>Bacillati</taxon>
        <taxon>Bacillota</taxon>
        <taxon>Bacilli</taxon>
        <taxon>Bacillales</taxon>
        <taxon>Bacillaceae</taxon>
        <taxon>Niallia</taxon>
    </lineage>
</organism>
<sequence length="36" mass="4286">MNQLDNEWLQLISKAKQLGLTIDDIQKFLKLNQKEK</sequence>
<dbReference type="Gene3D" id="1.10.1660.10">
    <property type="match status" value="1"/>
</dbReference>
<dbReference type="InterPro" id="IPR000551">
    <property type="entry name" value="MerR-type_HTH_dom"/>
</dbReference>
<feature type="domain" description="Sin" evidence="2">
    <location>
        <begin position="1"/>
        <end position="33"/>
    </location>
</feature>
<feature type="domain" description="HTH merR-type" evidence="1">
    <location>
        <begin position="1"/>
        <end position="31"/>
    </location>
</feature>
<evidence type="ECO:0000313" key="4">
    <source>
        <dbReference type="Proteomes" id="UP001465426"/>
    </source>
</evidence>
<evidence type="ECO:0000259" key="2">
    <source>
        <dbReference type="PROSITE" id="PS51500"/>
    </source>
</evidence>
<dbReference type="PROSITE" id="PS51500">
    <property type="entry name" value="SIN"/>
    <property type="match status" value="1"/>
</dbReference>
<comment type="caution">
    <text evidence="3">The sequence shown here is derived from an EMBL/GenBank/DDBJ whole genome shotgun (WGS) entry which is preliminary data.</text>
</comment>
<keyword evidence="4" id="KW-1185">Reference proteome</keyword>
<dbReference type="SUPFAM" id="SSF47406">
    <property type="entry name" value="SinR repressor dimerisation domain-like"/>
    <property type="match status" value="1"/>
</dbReference>
<name>A0ABV1EYL3_9BACI</name>
<dbReference type="RefSeq" id="WP_349204768.1">
    <property type="nucleotide sequence ID" value="NZ_JBBMFN010000022.1"/>
</dbReference>
<evidence type="ECO:0000259" key="1">
    <source>
        <dbReference type="PROSITE" id="PS50937"/>
    </source>
</evidence>
<proteinExistence type="predicted"/>
<dbReference type="Pfam" id="PF08671">
    <property type="entry name" value="SinI"/>
    <property type="match status" value="1"/>
</dbReference>